<dbReference type="PROSITE" id="PS50021">
    <property type="entry name" value="CH"/>
    <property type="match status" value="1"/>
</dbReference>
<evidence type="ECO:0000256" key="3">
    <source>
        <dbReference type="ARBA" id="ARBA00022741"/>
    </source>
</evidence>
<dbReference type="AlphaFoldDB" id="A0AAP0K8H7"/>
<dbReference type="SUPFAM" id="SSF52540">
    <property type="entry name" value="P-loop containing nucleoside triphosphate hydrolases"/>
    <property type="match status" value="1"/>
</dbReference>
<evidence type="ECO:0000256" key="7">
    <source>
        <dbReference type="PROSITE-ProRule" id="PRU00283"/>
    </source>
</evidence>
<evidence type="ECO:0000256" key="9">
    <source>
        <dbReference type="SAM" id="MobiDB-lite"/>
    </source>
</evidence>
<dbReference type="InterPro" id="IPR036961">
    <property type="entry name" value="Kinesin_motor_dom_sf"/>
</dbReference>
<feature type="compositionally biased region" description="Low complexity" evidence="9">
    <location>
        <begin position="789"/>
        <end position="798"/>
    </location>
</feature>
<evidence type="ECO:0000256" key="6">
    <source>
        <dbReference type="ARBA" id="ARBA00023175"/>
    </source>
</evidence>
<feature type="compositionally biased region" description="Polar residues" evidence="9">
    <location>
        <begin position="983"/>
        <end position="998"/>
    </location>
</feature>
<dbReference type="Pfam" id="PF00225">
    <property type="entry name" value="Kinesin"/>
    <property type="match status" value="1"/>
</dbReference>
<dbReference type="InterPro" id="IPR001715">
    <property type="entry name" value="CH_dom"/>
</dbReference>
<dbReference type="InterPro" id="IPR027640">
    <property type="entry name" value="Kinesin-like_fam"/>
</dbReference>
<evidence type="ECO:0000256" key="4">
    <source>
        <dbReference type="ARBA" id="ARBA00022840"/>
    </source>
</evidence>
<sequence length="1031" mass="113935">MASSERVSPFSVASVVAEVLQQYGACISDLNLGSRKEGESALRRYEAAGWLRKMIGVVVAKDFPAEPSEQEFRIGLRNGLILCNVLNKVQPGVVPKVVEVPHDQVHIPDGAALLTCQYFENVRNFLLVTQDMGLPTFEASDLEQGGNTARIVNCVLALKSYSDWKQIGRSSSMKFGGVPKSDSSGKTPSRRNSEPFASFLSRTSSLDEKFIDGEQIGLDDFNFEPSEMATQPLNALVNAILCDRKPEEVPKLMESLLSKVMAEFARRLTSHSELTKTNLEKFPLLDMGLRENVSGEMEMKEEGVSEHIDNEALTQENIKDDESKSAISKQQLLFEQQQRHIEELKNTLHTTREDMQLMQRKYFQELSSIEKHVQGLANAASGYHKVLDENRRLYNQVQDLKGTIRIYCRVRPFLSKQQHQLSTVDHIEGGDIRIITPSKYGKEGHRSFSFNKVFGPFATQEEVFLDMQPLVRSVLDGYNVCIFAYGQTGSGKTFTMTGPTEITEQSRGVNYRALGDLFQLSEQRKGTFSYDVSVQMIEIYNEQVRDLLSNDEIRNSSQKGLNVPDANVVPVASTSDVIELMNVGHRNRVVSATALNDRSSRSHSCVTVHVQGRDLTSGTTHHGSMHLVDLAGSERVDKSEVTGDRLKEAQHINKSLAALGDVISSLAQKNSHVPYRNSKLTQLLQDSLGGQAKTLMFVHISPEFDAIGETISTLKFAERVASVELGAARLNKESGEVKELKEQIASLKAALARKEGGQDDFLYSALSSPDRYKISSTGSSPIHYSQNTRGSMSDSSRSRWSSAEGFLNMEVQNNYEMRPRRQSLDSHELSTSTSPSGEVKNPMLDDYQRELVSSWVNRVTGKDDEGELPPGQNKEGSTQLPAQSFQRNLAGISKVFQEQPFNKSRTGQKESNVYDIPKRFRSGGSDGSDDMESTSVSPELDLLLQLNLPRVAGIPNGVGSKIPKPLVNPPRSRSISSVQKSFIPTLIPSSSTKPTGTAGSPLHRNARQPVPVDAKRGHVAENGNALASSSL</sequence>
<dbReference type="InterPro" id="IPR019821">
    <property type="entry name" value="Kinesin_motor_CS"/>
</dbReference>
<dbReference type="GO" id="GO:0008017">
    <property type="term" value="F:microtubule binding"/>
    <property type="evidence" value="ECO:0007669"/>
    <property type="project" value="InterPro"/>
</dbReference>
<evidence type="ECO:0000259" key="11">
    <source>
        <dbReference type="PROSITE" id="PS50067"/>
    </source>
</evidence>
<feature type="region of interest" description="Disordered" evidence="9">
    <location>
        <begin position="860"/>
        <end position="879"/>
    </location>
</feature>
<evidence type="ECO:0000256" key="2">
    <source>
        <dbReference type="ARBA" id="ARBA00022701"/>
    </source>
</evidence>
<evidence type="ECO:0000259" key="10">
    <source>
        <dbReference type="PROSITE" id="PS50021"/>
    </source>
</evidence>
<evidence type="ECO:0000313" key="12">
    <source>
        <dbReference type="EMBL" id="KAK9147003.1"/>
    </source>
</evidence>
<feature type="region of interest" description="Disordered" evidence="9">
    <location>
        <begin position="174"/>
        <end position="198"/>
    </location>
</feature>
<feature type="coiled-coil region" evidence="8">
    <location>
        <begin position="730"/>
        <end position="757"/>
    </location>
</feature>
<dbReference type="SMART" id="SM00033">
    <property type="entry name" value="CH"/>
    <property type="match status" value="1"/>
</dbReference>
<keyword evidence="6 7" id="KW-0505">Motor protein</keyword>
<dbReference type="Gene3D" id="1.10.418.10">
    <property type="entry name" value="Calponin-like domain"/>
    <property type="match status" value="1"/>
</dbReference>
<feature type="coiled-coil region" evidence="8">
    <location>
        <begin position="327"/>
        <end position="361"/>
    </location>
</feature>
<comment type="caution">
    <text evidence="12">The sequence shown here is derived from an EMBL/GenBank/DDBJ whole genome shotgun (WGS) entry which is preliminary data.</text>
</comment>
<feature type="binding site" evidence="7">
    <location>
        <begin position="486"/>
        <end position="493"/>
    </location>
    <ligand>
        <name>ATP</name>
        <dbReference type="ChEBI" id="CHEBI:30616"/>
    </ligand>
</feature>
<evidence type="ECO:0000256" key="5">
    <source>
        <dbReference type="ARBA" id="ARBA00023054"/>
    </source>
</evidence>
<comment type="similarity">
    <text evidence="1">Belongs to the TRAFAC class myosin-kinesin ATPase superfamily. Kinesin family. KIN-14 subfamily.</text>
</comment>
<feature type="compositionally biased region" description="Polar residues" evidence="9">
    <location>
        <begin position="902"/>
        <end position="911"/>
    </location>
</feature>
<dbReference type="GO" id="GO:0003777">
    <property type="term" value="F:microtubule motor activity"/>
    <property type="evidence" value="ECO:0007669"/>
    <property type="project" value="InterPro"/>
</dbReference>
<dbReference type="SUPFAM" id="SSF47576">
    <property type="entry name" value="Calponin-homology domain, CH-domain"/>
    <property type="match status" value="1"/>
</dbReference>
<feature type="region of interest" description="Disordered" evidence="9">
    <location>
        <begin position="772"/>
        <end position="798"/>
    </location>
</feature>
<dbReference type="PRINTS" id="PR00380">
    <property type="entry name" value="KINESINHEAVY"/>
</dbReference>
<dbReference type="PANTHER" id="PTHR47972:SF39">
    <property type="entry name" value="KINESIN-LIKE PROTEIN KIN-14I"/>
    <property type="match status" value="1"/>
</dbReference>
<accession>A0AAP0K8H7</accession>
<evidence type="ECO:0000256" key="8">
    <source>
        <dbReference type="SAM" id="Coils"/>
    </source>
</evidence>
<dbReference type="Gene3D" id="3.40.850.10">
    <property type="entry name" value="Kinesin motor domain"/>
    <property type="match status" value="1"/>
</dbReference>
<dbReference type="GO" id="GO:0016887">
    <property type="term" value="F:ATP hydrolysis activity"/>
    <property type="evidence" value="ECO:0007669"/>
    <property type="project" value="UniProtKB-ARBA"/>
</dbReference>
<feature type="compositionally biased region" description="Basic and acidic residues" evidence="9">
    <location>
        <begin position="819"/>
        <end position="828"/>
    </location>
</feature>
<proteinExistence type="inferred from homology"/>
<reference evidence="12 13" key="1">
    <citation type="submission" date="2024-01" db="EMBL/GenBank/DDBJ databases">
        <title>Genome assemblies of Stephania.</title>
        <authorList>
            <person name="Yang L."/>
        </authorList>
    </citation>
    <scope>NUCLEOTIDE SEQUENCE [LARGE SCALE GENOMIC DNA]</scope>
    <source>
        <strain evidence="12">QJT</strain>
        <tissue evidence="12">Leaf</tissue>
    </source>
</reference>
<feature type="region of interest" description="Disordered" evidence="9">
    <location>
        <begin position="819"/>
        <end position="842"/>
    </location>
</feature>
<dbReference type="EMBL" id="JBBNAE010000002">
    <property type="protein sequence ID" value="KAK9147003.1"/>
    <property type="molecule type" value="Genomic_DNA"/>
</dbReference>
<keyword evidence="5 8" id="KW-0175">Coiled coil</keyword>
<feature type="domain" description="Kinesin motor" evidence="11">
    <location>
        <begin position="403"/>
        <end position="723"/>
    </location>
</feature>
<evidence type="ECO:0008006" key="14">
    <source>
        <dbReference type="Google" id="ProtNLM"/>
    </source>
</evidence>
<keyword evidence="4 7" id="KW-0067">ATP-binding</keyword>
<keyword evidence="2" id="KW-0493">Microtubule</keyword>
<dbReference type="PROSITE" id="PS50067">
    <property type="entry name" value="KINESIN_MOTOR_2"/>
    <property type="match status" value="1"/>
</dbReference>
<dbReference type="SMART" id="SM00129">
    <property type="entry name" value="KISc"/>
    <property type="match status" value="1"/>
</dbReference>
<dbReference type="PANTHER" id="PTHR47972">
    <property type="entry name" value="KINESIN-LIKE PROTEIN KLP-3"/>
    <property type="match status" value="1"/>
</dbReference>
<dbReference type="InterPro" id="IPR001752">
    <property type="entry name" value="Kinesin_motor_dom"/>
</dbReference>
<dbReference type="CDD" id="cd01366">
    <property type="entry name" value="KISc_C_terminal"/>
    <property type="match status" value="1"/>
</dbReference>
<dbReference type="FunFam" id="3.40.850.10:FF:000045">
    <property type="entry name" value="Kinesin-like protein KIN-14I isoform A"/>
    <property type="match status" value="1"/>
</dbReference>
<dbReference type="PROSITE" id="PS00411">
    <property type="entry name" value="KINESIN_MOTOR_1"/>
    <property type="match status" value="1"/>
</dbReference>
<dbReference type="CDD" id="cd21203">
    <property type="entry name" value="CH_AtKIN14-like"/>
    <property type="match status" value="1"/>
</dbReference>
<organism evidence="12 13">
    <name type="scientific">Stephania japonica</name>
    <dbReference type="NCBI Taxonomy" id="461633"/>
    <lineage>
        <taxon>Eukaryota</taxon>
        <taxon>Viridiplantae</taxon>
        <taxon>Streptophyta</taxon>
        <taxon>Embryophyta</taxon>
        <taxon>Tracheophyta</taxon>
        <taxon>Spermatophyta</taxon>
        <taxon>Magnoliopsida</taxon>
        <taxon>Ranunculales</taxon>
        <taxon>Menispermaceae</taxon>
        <taxon>Menispermoideae</taxon>
        <taxon>Cissampelideae</taxon>
        <taxon>Stephania</taxon>
    </lineage>
</organism>
<dbReference type="Proteomes" id="UP001417504">
    <property type="component" value="Unassembled WGS sequence"/>
</dbReference>
<feature type="region of interest" description="Disordered" evidence="9">
    <location>
        <begin position="902"/>
        <end position="934"/>
    </location>
</feature>
<feature type="compositionally biased region" description="Polar residues" evidence="9">
    <location>
        <begin position="774"/>
        <end position="788"/>
    </location>
</feature>
<gene>
    <name evidence="12" type="ORF">Sjap_006906</name>
</gene>
<evidence type="ECO:0000256" key="1">
    <source>
        <dbReference type="ARBA" id="ARBA00010899"/>
    </source>
</evidence>
<dbReference type="Pfam" id="PF00307">
    <property type="entry name" value="CH"/>
    <property type="match status" value="1"/>
</dbReference>
<dbReference type="InterPro" id="IPR027417">
    <property type="entry name" value="P-loop_NTPase"/>
</dbReference>
<keyword evidence="3 7" id="KW-0547">Nucleotide-binding</keyword>
<keyword evidence="13" id="KW-1185">Reference proteome</keyword>
<feature type="region of interest" description="Disordered" evidence="9">
    <location>
        <begin position="983"/>
        <end position="1031"/>
    </location>
</feature>
<feature type="domain" description="Calponin-homology (CH)" evidence="10">
    <location>
        <begin position="41"/>
        <end position="163"/>
    </location>
</feature>
<dbReference type="InterPro" id="IPR036872">
    <property type="entry name" value="CH_dom_sf"/>
</dbReference>
<dbReference type="GO" id="GO:0007018">
    <property type="term" value="P:microtubule-based movement"/>
    <property type="evidence" value="ECO:0007669"/>
    <property type="project" value="InterPro"/>
</dbReference>
<dbReference type="GO" id="GO:0005874">
    <property type="term" value="C:microtubule"/>
    <property type="evidence" value="ECO:0007669"/>
    <property type="project" value="UniProtKB-KW"/>
</dbReference>
<name>A0AAP0K8H7_9MAGN</name>
<dbReference type="GO" id="GO:0005524">
    <property type="term" value="F:ATP binding"/>
    <property type="evidence" value="ECO:0007669"/>
    <property type="project" value="UniProtKB-UniRule"/>
</dbReference>
<evidence type="ECO:0000313" key="13">
    <source>
        <dbReference type="Proteomes" id="UP001417504"/>
    </source>
</evidence>
<protein>
    <recommendedName>
        <fullName evidence="14">Kinesin-like protein</fullName>
    </recommendedName>
</protein>